<dbReference type="Proteomes" id="UP000440732">
    <property type="component" value="Unassembled WGS sequence"/>
</dbReference>
<dbReference type="Proteomes" id="UP000440367">
    <property type="component" value="Unassembled WGS sequence"/>
</dbReference>
<evidence type="ECO:0000313" key="1">
    <source>
        <dbReference type="EMBL" id="KAE8943017.1"/>
    </source>
</evidence>
<dbReference type="Proteomes" id="UP000476176">
    <property type="component" value="Unassembled WGS sequence"/>
</dbReference>
<evidence type="ECO:0000313" key="6">
    <source>
        <dbReference type="Proteomes" id="UP000429523"/>
    </source>
</evidence>
<dbReference type="Proteomes" id="UP000429523">
    <property type="component" value="Unassembled WGS sequence"/>
</dbReference>
<evidence type="ECO:0000313" key="9">
    <source>
        <dbReference type="Proteomes" id="UP000440732"/>
    </source>
</evidence>
<evidence type="ECO:0000313" key="2">
    <source>
        <dbReference type="EMBL" id="KAE9146828.1"/>
    </source>
</evidence>
<evidence type="ECO:0000313" key="8">
    <source>
        <dbReference type="Proteomes" id="UP000440367"/>
    </source>
</evidence>
<dbReference type="EMBL" id="QXGA01000384">
    <property type="protein sequence ID" value="KAE9146828.1"/>
    <property type="molecule type" value="Genomic_DNA"/>
</dbReference>
<comment type="caution">
    <text evidence="1">The sequence shown here is derived from an EMBL/GenBank/DDBJ whole genome shotgun (WGS) entry which is preliminary data.</text>
</comment>
<gene>
    <name evidence="5" type="ORF">PF002_g4923</name>
    <name evidence="4" type="ORF">PF004_g8104</name>
    <name evidence="3" type="ORF">PF005_g8872</name>
    <name evidence="2" type="ORF">PF006_g8433</name>
    <name evidence="1" type="ORF">PF009_g7247</name>
</gene>
<keyword evidence="7" id="KW-1185">Reference proteome</keyword>
<dbReference type="OrthoDB" id="10292124at2759"/>
<organism evidence="1 6">
    <name type="scientific">Phytophthora fragariae</name>
    <dbReference type="NCBI Taxonomy" id="53985"/>
    <lineage>
        <taxon>Eukaryota</taxon>
        <taxon>Sar</taxon>
        <taxon>Stramenopiles</taxon>
        <taxon>Oomycota</taxon>
        <taxon>Peronosporomycetes</taxon>
        <taxon>Peronosporales</taxon>
        <taxon>Peronosporaceae</taxon>
        <taxon>Phytophthora</taxon>
    </lineage>
</organism>
<accession>A0A6A3FEZ5</accession>
<proteinExistence type="predicted"/>
<reference evidence="6 7" key="1">
    <citation type="submission" date="2018-08" db="EMBL/GenBank/DDBJ databases">
        <title>Genomic investigation of the strawberry pathogen Phytophthora fragariae indicates pathogenicity is determined by transcriptional variation in three key races.</title>
        <authorList>
            <person name="Adams T.M."/>
            <person name="Armitage A.D."/>
            <person name="Sobczyk M.K."/>
            <person name="Bates H.J."/>
            <person name="Dunwell J.M."/>
            <person name="Nellist C.F."/>
            <person name="Harrison R.J."/>
        </authorList>
    </citation>
    <scope>NUCLEOTIDE SEQUENCE [LARGE SCALE GENOMIC DNA]</scope>
    <source>
        <strain evidence="5 8">BC-1</strain>
        <strain evidence="4 10">BC-23</strain>
        <strain evidence="3 7">NOV-27</strain>
        <strain evidence="2 9">NOV-5</strain>
        <strain evidence="1 6">NOV-9</strain>
    </source>
</reference>
<dbReference type="AlphaFoldDB" id="A0A6A3FEZ5"/>
<evidence type="ECO:0000313" key="3">
    <source>
        <dbReference type="EMBL" id="KAE9216851.1"/>
    </source>
</evidence>
<evidence type="ECO:0000313" key="10">
    <source>
        <dbReference type="Proteomes" id="UP000476176"/>
    </source>
</evidence>
<dbReference type="Proteomes" id="UP000433483">
    <property type="component" value="Unassembled WGS sequence"/>
</dbReference>
<dbReference type="EMBL" id="QXGD01000156">
    <property type="protein sequence ID" value="KAE9250178.1"/>
    <property type="molecule type" value="Genomic_DNA"/>
</dbReference>
<evidence type="ECO:0000313" key="4">
    <source>
        <dbReference type="EMBL" id="KAE9239089.1"/>
    </source>
</evidence>
<protein>
    <submittedName>
        <fullName evidence="1">Uncharacterized protein</fullName>
    </submittedName>
</protein>
<dbReference type="EMBL" id="QXGB01000389">
    <property type="protein sequence ID" value="KAE9216851.1"/>
    <property type="molecule type" value="Genomic_DNA"/>
</dbReference>
<evidence type="ECO:0000313" key="7">
    <source>
        <dbReference type="Proteomes" id="UP000433483"/>
    </source>
</evidence>
<name>A0A6A3FEZ5_9STRA</name>
<dbReference type="EMBL" id="QXGF01000275">
    <property type="protein sequence ID" value="KAE8943017.1"/>
    <property type="molecule type" value="Genomic_DNA"/>
</dbReference>
<evidence type="ECO:0000313" key="5">
    <source>
        <dbReference type="EMBL" id="KAE9250178.1"/>
    </source>
</evidence>
<sequence>MVAVATLSLTITEAMLQYVFARAGRGGLGRAEYGVVVGSHSRGGISSDRHATLWTTGCDVHVLLTPLGASGREVFVEFLDVGGHRWRARRYTHPSCPASSNDTTVLQMCWVRVLFQ</sequence>
<dbReference type="EMBL" id="QXGC01000370">
    <property type="protein sequence ID" value="KAE9239089.1"/>
    <property type="molecule type" value="Genomic_DNA"/>
</dbReference>